<dbReference type="NCBIfam" id="TIGR01198">
    <property type="entry name" value="pgl"/>
    <property type="match status" value="1"/>
</dbReference>
<keyword evidence="10" id="KW-1185">Reference proteome</keyword>
<comment type="catalytic activity">
    <reaction evidence="1 7">
        <text>6-phospho-D-glucono-1,5-lactone + H2O = 6-phospho-D-gluconate + H(+)</text>
        <dbReference type="Rhea" id="RHEA:12556"/>
        <dbReference type="ChEBI" id="CHEBI:15377"/>
        <dbReference type="ChEBI" id="CHEBI:15378"/>
        <dbReference type="ChEBI" id="CHEBI:57955"/>
        <dbReference type="ChEBI" id="CHEBI:58759"/>
        <dbReference type="EC" id="3.1.1.31"/>
    </reaction>
</comment>
<dbReference type="GO" id="GO:0005975">
    <property type="term" value="P:carbohydrate metabolic process"/>
    <property type="evidence" value="ECO:0007669"/>
    <property type="project" value="UniProtKB-UniRule"/>
</dbReference>
<dbReference type="UniPathway" id="UPA00115">
    <property type="reaction ID" value="UER00409"/>
</dbReference>
<protein>
    <recommendedName>
        <fullName evidence="6 7">6-phosphogluconolactonase</fullName>
        <shortName evidence="7">6PGL</shortName>
        <ecNumber evidence="5 7">3.1.1.31</ecNumber>
    </recommendedName>
</protein>
<dbReference type="CDD" id="cd01400">
    <property type="entry name" value="6PGL"/>
    <property type="match status" value="1"/>
</dbReference>
<dbReference type="InterPro" id="IPR037171">
    <property type="entry name" value="NagB/RpiA_transferase-like"/>
</dbReference>
<dbReference type="OrthoDB" id="9810967at2"/>
<dbReference type="InterPro" id="IPR039104">
    <property type="entry name" value="6PGL"/>
</dbReference>
<name>A0A1U7HBJ4_9CHRO</name>
<reference evidence="9 10" key="1">
    <citation type="submission" date="2016-11" db="EMBL/GenBank/DDBJ databases">
        <title>Draft Genome Sequences of Nine Cyanobacterial Strains from Diverse Habitats.</title>
        <authorList>
            <person name="Zhu T."/>
            <person name="Hou S."/>
            <person name="Lu X."/>
            <person name="Hess W.R."/>
        </authorList>
    </citation>
    <scope>NUCLEOTIDE SEQUENCE [LARGE SCALE GENOMIC DNA]</scope>
    <source>
        <strain evidence="9 10">5.2 s.c.1</strain>
    </source>
</reference>
<dbReference type="InterPro" id="IPR005900">
    <property type="entry name" value="6-phosphogluconolactonase_DevB"/>
</dbReference>
<dbReference type="EMBL" id="MRCC01000032">
    <property type="protein sequence ID" value="OKH20921.1"/>
    <property type="molecule type" value="Genomic_DNA"/>
</dbReference>
<keyword evidence="7" id="KW-0378">Hydrolase</keyword>
<dbReference type="Gene3D" id="3.40.50.1360">
    <property type="match status" value="1"/>
</dbReference>
<evidence type="ECO:0000256" key="5">
    <source>
        <dbReference type="ARBA" id="ARBA00013198"/>
    </source>
</evidence>
<organism evidence="9 10">
    <name type="scientific">Chroogloeocystis siderophila 5.2 s.c.1</name>
    <dbReference type="NCBI Taxonomy" id="247279"/>
    <lineage>
        <taxon>Bacteria</taxon>
        <taxon>Bacillati</taxon>
        <taxon>Cyanobacteriota</taxon>
        <taxon>Cyanophyceae</taxon>
        <taxon>Oscillatoriophycideae</taxon>
        <taxon>Chroococcales</taxon>
        <taxon>Chroococcaceae</taxon>
        <taxon>Chroogloeocystis</taxon>
    </lineage>
</organism>
<dbReference type="GO" id="GO:0017057">
    <property type="term" value="F:6-phosphogluconolactonase activity"/>
    <property type="evidence" value="ECO:0007669"/>
    <property type="project" value="UniProtKB-UniRule"/>
</dbReference>
<feature type="domain" description="Glucosamine/galactosamine-6-phosphate isomerase" evidence="8">
    <location>
        <begin position="9"/>
        <end position="226"/>
    </location>
</feature>
<gene>
    <name evidence="7" type="primary">pgl</name>
    <name evidence="9" type="ORF">NIES1031_22445</name>
</gene>
<evidence type="ECO:0000313" key="9">
    <source>
        <dbReference type="EMBL" id="OKH20921.1"/>
    </source>
</evidence>
<comment type="caution">
    <text evidence="9">The sequence shown here is derived from an EMBL/GenBank/DDBJ whole genome shotgun (WGS) entry which is preliminary data.</text>
</comment>
<comment type="similarity">
    <text evidence="4 7">Belongs to the glucosamine/galactosamine-6-phosphate isomerase family. 6-phosphogluconolactonase subfamily.</text>
</comment>
<dbReference type="InterPro" id="IPR006148">
    <property type="entry name" value="Glc/Gal-6P_isomerase"/>
</dbReference>
<evidence type="ECO:0000313" key="10">
    <source>
        <dbReference type="Proteomes" id="UP000185984"/>
    </source>
</evidence>
<dbReference type="GO" id="GO:0006098">
    <property type="term" value="P:pentose-phosphate shunt"/>
    <property type="evidence" value="ECO:0007669"/>
    <property type="project" value="UniProtKB-UniPathway"/>
</dbReference>
<sequence>MKKVEVLSDKPALIERALQLTIAKMTNAIAERGVCTIALSGGSTPKPLYEAIAAQHLPWEKIHVFWGDERYVPPNHPDSNQLMARQAWLNRVNIPGENIHPIPTNEADPAVAARKYEEHLQAFFQTSGDEFPKFDIILLGMGSDGHTASLFPHTEALKARGLIAVGNKQEEPRITFTVPLINHARCVVFVVAGADKKAALAQVFAPDADDFNYPSRLIQPQGELWWLLDQSAGEELQVSTAAES</sequence>
<comment type="pathway">
    <text evidence="3 7">Carbohydrate degradation; pentose phosphate pathway; D-ribulose 5-phosphate from D-glucose 6-phosphate (oxidative stage): step 2/3.</text>
</comment>
<dbReference type="PANTHER" id="PTHR11054">
    <property type="entry name" value="6-PHOSPHOGLUCONOLACTONASE"/>
    <property type="match status" value="1"/>
</dbReference>
<dbReference type="Proteomes" id="UP000185984">
    <property type="component" value="Unassembled WGS sequence"/>
</dbReference>
<dbReference type="SUPFAM" id="SSF100950">
    <property type="entry name" value="NagB/RpiA/CoA transferase-like"/>
    <property type="match status" value="1"/>
</dbReference>
<evidence type="ECO:0000256" key="1">
    <source>
        <dbReference type="ARBA" id="ARBA00000832"/>
    </source>
</evidence>
<evidence type="ECO:0000256" key="4">
    <source>
        <dbReference type="ARBA" id="ARBA00010662"/>
    </source>
</evidence>
<dbReference type="EC" id="3.1.1.31" evidence="5 7"/>
<proteinExistence type="inferred from homology"/>
<dbReference type="RefSeq" id="WP_073551656.1">
    <property type="nucleotide sequence ID" value="NZ_CAWMVK010000026.1"/>
</dbReference>
<evidence type="ECO:0000256" key="6">
    <source>
        <dbReference type="ARBA" id="ARBA00020337"/>
    </source>
</evidence>
<dbReference type="PANTHER" id="PTHR11054:SF0">
    <property type="entry name" value="6-PHOSPHOGLUCONOLACTONASE"/>
    <property type="match status" value="1"/>
</dbReference>
<dbReference type="AlphaFoldDB" id="A0A1U7HBJ4"/>
<evidence type="ECO:0000256" key="3">
    <source>
        <dbReference type="ARBA" id="ARBA00004961"/>
    </source>
</evidence>
<evidence type="ECO:0000259" key="8">
    <source>
        <dbReference type="Pfam" id="PF01182"/>
    </source>
</evidence>
<evidence type="ECO:0000256" key="2">
    <source>
        <dbReference type="ARBA" id="ARBA00002681"/>
    </source>
</evidence>
<comment type="function">
    <text evidence="2 7">Hydrolysis of 6-phosphogluconolactone to 6-phosphogluconate.</text>
</comment>
<dbReference type="STRING" id="247279.NIES1031_22445"/>
<dbReference type="Pfam" id="PF01182">
    <property type="entry name" value="Glucosamine_iso"/>
    <property type="match status" value="1"/>
</dbReference>
<evidence type="ECO:0000256" key="7">
    <source>
        <dbReference type="RuleBase" id="RU365095"/>
    </source>
</evidence>
<accession>A0A1U7HBJ4</accession>